<reference evidence="5" key="1">
    <citation type="submission" date="2009-08" db="EMBL/GenBank/DDBJ databases">
        <title>Annotation of Salpingoeca rosetta.</title>
        <authorList>
            <consortium name="The Broad Institute Genome Sequencing Platform"/>
            <person name="Russ C."/>
            <person name="Cuomo C."/>
            <person name="Burger G."/>
            <person name="Gray M.W."/>
            <person name="Holland P.W.H."/>
            <person name="King N."/>
            <person name="Lang F.B.F."/>
            <person name="Roger A.J."/>
            <person name="Ruiz-Trillo I."/>
            <person name="Young S.K."/>
            <person name="Zeng Q."/>
            <person name="Gargeya S."/>
            <person name="Alvarado L."/>
            <person name="Berlin A."/>
            <person name="Chapman S.B."/>
            <person name="Chen Z."/>
            <person name="Freedman E."/>
            <person name="Gellesch M."/>
            <person name="Goldberg J."/>
            <person name="Griggs A."/>
            <person name="Gujja S."/>
            <person name="Heilman E."/>
            <person name="Heiman D."/>
            <person name="Howarth C."/>
            <person name="Mehta T."/>
            <person name="Neiman D."/>
            <person name="Pearson M."/>
            <person name="Roberts A."/>
            <person name="Saif S."/>
            <person name="Shea T."/>
            <person name="Shenoy N."/>
            <person name="Sisk P."/>
            <person name="Stolte C."/>
            <person name="Sykes S."/>
            <person name="White J."/>
            <person name="Yandava C."/>
            <person name="Haas B."/>
            <person name="Nusbaum C."/>
            <person name="Birren B."/>
        </authorList>
    </citation>
    <scope>NUCLEOTIDE SEQUENCE [LARGE SCALE GENOMIC DNA]</scope>
    <source>
        <strain evidence="5">ATCC 50818</strain>
    </source>
</reference>
<dbReference type="eggNOG" id="KOG2110">
    <property type="taxonomic scope" value="Eukaryota"/>
</dbReference>
<dbReference type="InterPro" id="IPR001680">
    <property type="entry name" value="WD40_rpt"/>
</dbReference>
<evidence type="ECO:0000313" key="5">
    <source>
        <dbReference type="EMBL" id="EGD80431.1"/>
    </source>
</evidence>
<sequence length="444" mass="49597">MFRSSTHDINCGFFNQDASRLAVGTMDGYMIMKISPDIKMITSSHEESTSLIHLYYNTGLIAHVGGGSEAFSSQRCMKITNVRTRKEIIRMSYSKKILAVRINRRFLVLASDESIRIYDMGTMKLKHTISSPPANPNGVLALATCHVLKEEDKGCRHLLCYPKSNEKGDLFVYDVENQRLLYNLEAHTSPVACVAFNNRGSLLATASEKGTKFRVFATATRAKLYELRRGYATRARVLSMNFCPESKYLCVSSEKATVHVFKTDHHDQEAVAPPEAPEESDSWSSYFTSGLSSAVSYFAPSLPEMWTEERSFAMATLDEACENTSALVYEDRRLVLIVFTSTGDLYKFWVHEDGTVTPKQRVSVLSIEREYAQGVHTASTSQDGEESDDMAHATAGMRQLLAGEGDEESAPPPQHQQQHQQQARGDEAQASARKELASDEQDHQ</sequence>
<keyword evidence="1" id="KW-0853">WD repeat</keyword>
<dbReference type="STRING" id="946362.F2US26"/>
<dbReference type="SUPFAM" id="SSF50978">
    <property type="entry name" value="WD40 repeat-like"/>
    <property type="match status" value="1"/>
</dbReference>
<dbReference type="InterPro" id="IPR048720">
    <property type="entry name" value="PROPPIN"/>
</dbReference>
<dbReference type="FunCoup" id="F2US26">
    <property type="interactions" value="1610"/>
</dbReference>
<dbReference type="OrthoDB" id="1667587at2759"/>
<gene>
    <name evidence="5" type="ORF">PTSG_11076</name>
</gene>
<name>F2US26_SALR5</name>
<dbReference type="GeneID" id="16068522"/>
<dbReference type="InParanoid" id="F2US26"/>
<proteinExistence type="inferred from homology"/>
<dbReference type="PANTHER" id="PTHR11227">
    <property type="entry name" value="WD-REPEAT PROTEIN INTERACTING WITH PHOSPHOINOSIDES WIPI -RELATED"/>
    <property type="match status" value="1"/>
</dbReference>
<dbReference type="Pfam" id="PF21032">
    <property type="entry name" value="PROPPIN"/>
    <property type="match status" value="1"/>
</dbReference>
<evidence type="ECO:0000256" key="4">
    <source>
        <dbReference type="SAM" id="MobiDB-lite"/>
    </source>
</evidence>
<dbReference type="Gene3D" id="2.130.10.10">
    <property type="entry name" value="YVTN repeat-like/Quinoprotein amine dehydrogenase"/>
    <property type="match status" value="1"/>
</dbReference>
<evidence type="ECO:0000256" key="3">
    <source>
        <dbReference type="ARBA" id="ARBA00025740"/>
    </source>
</evidence>
<dbReference type="RefSeq" id="XP_004987995.1">
    <property type="nucleotide sequence ID" value="XM_004987938.1"/>
</dbReference>
<feature type="compositionally biased region" description="Basic and acidic residues" evidence="4">
    <location>
        <begin position="424"/>
        <end position="444"/>
    </location>
</feature>
<feature type="region of interest" description="Disordered" evidence="4">
    <location>
        <begin position="374"/>
        <end position="444"/>
    </location>
</feature>
<organism evidence="6">
    <name type="scientific">Salpingoeca rosetta (strain ATCC 50818 / BSB-021)</name>
    <dbReference type="NCBI Taxonomy" id="946362"/>
    <lineage>
        <taxon>Eukaryota</taxon>
        <taxon>Choanoflagellata</taxon>
        <taxon>Craspedida</taxon>
        <taxon>Salpingoecidae</taxon>
        <taxon>Salpingoeca</taxon>
    </lineage>
</organism>
<evidence type="ECO:0000313" key="6">
    <source>
        <dbReference type="Proteomes" id="UP000007799"/>
    </source>
</evidence>
<evidence type="ECO:0008006" key="7">
    <source>
        <dbReference type="Google" id="ProtNLM"/>
    </source>
</evidence>
<accession>F2US26</accession>
<evidence type="ECO:0000256" key="2">
    <source>
        <dbReference type="ARBA" id="ARBA00022737"/>
    </source>
</evidence>
<protein>
    <recommendedName>
        <fullName evidence="7">WD repeat domain phosphoinositide-interacting protein 2</fullName>
    </recommendedName>
</protein>
<dbReference type="KEGG" id="sre:PTSG_11076"/>
<keyword evidence="6" id="KW-1185">Reference proteome</keyword>
<dbReference type="EMBL" id="GL832993">
    <property type="protein sequence ID" value="EGD80431.1"/>
    <property type="molecule type" value="Genomic_DNA"/>
</dbReference>
<dbReference type="InterPro" id="IPR036322">
    <property type="entry name" value="WD40_repeat_dom_sf"/>
</dbReference>
<evidence type="ECO:0000256" key="1">
    <source>
        <dbReference type="ARBA" id="ARBA00022574"/>
    </source>
</evidence>
<dbReference type="GO" id="GO:0005737">
    <property type="term" value="C:cytoplasm"/>
    <property type="evidence" value="ECO:0007669"/>
    <property type="project" value="UniProtKB-ARBA"/>
</dbReference>
<dbReference type="AlphaFoldDB" id="F2US26"/>
<comment type="similarity">
    <text evidence="3">Belongs to the WD repeat PROPPIN family.</text>
</comment>
<dbReference type="InterPro" id="IPR015943">
    <property type="entry name" value="WD40/YVTN_repeat-like_dom_sf"/>
</dbReference>
<dbReference type="SMART" id="SM00320">
    <property type="entry name" value="WD40"/>
    <property type="match status" value="3"/>
</dbReference>
<dbReference type="Proteomes" id="UP000007799">
    <property type="component" value="Unassembled WGS sequence"/>
</dbReference>
<keyword evidence="2" id="KW-0677">Repeat</keyword>